<keyword evidence="3" id="KW-0963">Cytoplasm</keyword>
<evidence type="ECO:0000313" key="4">
    <source>
        <dbReference type="EMBL" id="MBB5336727.1"/>
    </source>
</evidence>
<reference evidence="4 5" key="1">
    <citation type="submission" date="2020-08" db="EMBL/GenBank/DDBJ databases">
        <title>Genomic Encyclopedia of Type Strains, Phase IV (KMG-IV): sequencing the most valuable type-strain genomes for metagenomic binning, comparative biology and taxonomic classification.</title>
        <authorList>
            <person name="Goeker M."/>
        </authorList>
    </citation>
    <scope>NUCLEOTIDE SEQUENCE [LARGE SCALE GENOMIC DNA]</scope>
    <source>
        <strain evidence="4 5">DSM 24661</strain>
    </source>
</reference>
<dbReference type="GO" id="GO:0051301">
    <property type="term" value="P:cell division"/>
    <property type="evidence" value="ECO:0007669"/>
    <property type="project" value="UniProtKB-KW"/>
</dbReference>
<evidence type="ECO:0000256" key="3">
    <source>
        <dbReference type="HAMAP-Rule" id="MF_01805"/>
    </source>
</evidence>
<dbReference type="InterPro" id="IPR003768">
    <property type="entry name" value="ScpA"/>
</dbReference>
<keyword evidence="3" id="KW-0132">Cell division</keyword>
<dbReference type="Proteomes" id="UP000559117">
    <property type="component" value="Unassembled WGS sequence"/>
</dbReference>
<dbReference type="GO" id="GO:0005737">
    <property type="term" value="C:cytoplasm"/>
    <property type="evidence" value="ECO:0007669"/>
    <property type="project" value="UniProtKB-SubCell"/>
</dbReference>
<dbReference type="PANTHER" id="PTHR33969:SF2">
    <property type="entry name" value="SEGREGATION AND CONDENSATION PROTEIN A"/>
    <property type="match status" value="1"/>
</dbReference>
<dbReference type="InterPro" id="IPR023093">
    <property type="entry name" value="ScpA-like_C"/>
</dbReference>
<dbReference type="Gene3D" id="1.10.10.580">
    <property type="entry name" value="Structural maintenance of chromosome 1. Chain E"/>
    <property type="match status" value="1"/>
</dbReference>
<dbReference type="Gene3D" id="6.10.250.2410">
    <property type="match status" value="1"/>
</dbReference>
<gene>
    <name evidence="3" type="primary">scpA</name>
    <name evidence="4" type="ORF">HNR32_001881</name>
</gene>
<sequence>MSEEYKVRLKAFEGPLDLLLHLIEKNKIDIYDIPIAVLTEQYLDYLKQFREFNIEVASEFLIMAATLLQIKSRILLPAEEKAEDDEIDLEDPRQELVDRLIEYRRFKEVSNILNELEESQAHLFYRESILPPVQHLPPQGLDIKVLWEAFQNVLEGQLSQKVIQKVSKDKFSVQDKMLVILSLLQNSVDYMILFSEVFSNINNRPELIASFLALLELIKLNRIDIKQNYSFSPIYIYLRNEE</sequence>
<evidence type="ECO:0000313" key="5">
    <source>
        <dbReference type="Proteomes" id="UP000559117"/>
    </source>
</evidence>
<keyword evidence="5" id="KW-1185">Reference proteome</keyword>
<comment type="subunit">
    <text evidence="3">Component of a cohesin-like complex composed of ScpA, ScpB and the Smc homodimer, in which ScpA and ScpB bind to the head domain of Smc. The presence of the three proteins is required for the association of the complex with DNA.</text>
</comment>
<dbReference type="GO" id="GO:0007059">
    <property type="term" value="P:chromosome segregation"/>
    <property type="evidence" value="ECO:0007669"/>
    <property type="project" value="UniProtKB-UniRule"/>
</dbReference>
<dbReference type="GO" id="GO:0006260">
    <property type="term" value="P:DNA replication"/>
    <property type="evidence" value="ECO:0007669"/>
    <property type="project" value="UniProtKB-UniRule"/>
</dbReference>
<dbReference type="EMBL" id="JACHFH010000022">
    <property type="protein sequence ID" value="MBB5336727.1"/>
    <property type="molecule type" value="Genomic_DNA"/>
</dbReference>
<name>A0A840ULR7_9FIRM</name>
<accession>A0A840ULR7</accession>
<evidence type="ECO:0000256" key="2">
    <source>
        <dbReference type="ARBA" id="ARBA00044777"/>
    </source>
</evidence>
<dbReference type="RefSeq" id="WP_183861927.1">
    <property type="nucleotide sequence ID" value="NZ_JACHFH010000022.1"/>
</dbReference>
<dbReference type="Pfam" id="PF02616">
    <property type="entry name" value="SMC_ScpA"/>
    <property type="match status" value="1"/>
</dbReference>
<keyword evidence="3" id="KW-0131">Cell cycle</keyword>
<comment type="caution">
    <text evidence="4">The sequence shown here is derived from an EMBL/GenBank/DDBJ whole genome shotgun (WGS) entry which is preliminary data.</text>
</comment>
<organism evidence="4 5">
    <name type="scientific">Pectinatus brassicae</name>
    <dbReference type="NCBI Taxonomy" id="862415"/>
    <lineage>
        <taxon>Bacteria</taxon>
        <taxon>Bacillati</taxon>
        <taxon>Bacillota</taxon>
        <taxon>Negativicutes</taxon>
        <taxon>Selenomonadales</taxon>
        <taxon>Selenomonadaceae</taxon>
        <taxon>Pectinatus</taxon>
    </lineage>
</organism>
<evidence type="ECO:0000256" key="1">
    <source>
        <dbReference type="ARBA" id="ARBA00022829"/>
    </source>
</evidence>
<protein>
    <recommendedName>
        <fullName evidence="2 3">Segregation and condensation protein A</fullName>
    </recommendedName>
</protein>
<comment type="subcellular location">
    <subcellularLocation>
        <location evidence="3">Cytoplasm</location>
    </subcellularLocation>
    <text evidence="3">Associated with two foci at the outer edges of the nucleoid region in young cells, and at four foci within both cell halves in older cells.</text>
</comment>
<proteinExistence type="inferred from homology"/>
<comment type="function">
    <text evidence="3">Participates in chromosomal partition during cell division. May act via the formation of a condensin-like complex containing Smc and ScpB that pull DNA away from mid-cell into both cell halves.</text>
</comment>
<dbReference type="AlphaFoldDB" id="A0A840ULR7"/>
<dbReference type="PANTHER" id="PTHR33969">
    <property type="entry name" value="SEGREGATION AND CONDENSATION PROTEIN A"/>
    <property type="match status" value="1"/>
</dbReference>
<comment type="similarity">
    <text evidence="3">Belongs to the ScpA family.</text>
</comment>
<keyword evidence="1 3" id="KW-0159">Chromosome partition</keyword>
<dbReference type="HAMAP" id="MF_01805">
    <property type="entry name" value="ScpA"/>
    <property type="match status" value="1"/>
</dbReference>